<dbReference type="Gene3D" id="3.30.1330.30">
    <property type="match status" value="1"/>
</dbReference>
<sequence length="249" mass="27812">MNEIIYGVHSVETLLIYAPHRILDLYLLKDHDNRRFYKLIEPLRKKGISIYIVNRQFLDKKAKGGLHQGIIALVQKPRKYKEKDLIDLLENKPKLLLVLDNVTDPHNLGACLRTADAAGVQAVIIPNNRTAPLNPIAKKVASGAAETIPLIRVINLARTLRLLKAYNIWVVGTTTESDKYFYQTKLTQPLAVVMGSEGKGIRRLTQEHCSELISIPMSGALSSLNVSVAAGICLFEVIRQRNSIIIQNS</sequence>
<dbReference type="InterPro" id="IPR013123">
    <property type="entry name" value="SpoU_subst-bd"/>
</dbReference>
<comment type="subcellular location">
    <subcellularLocation>
        <location evidence="6">Cytoplasm</location>
    </subcellularLocation>
</comment>
<feature type="binding site" evidence="6">
    <location>
        <position position="215"/>
    </location>
    <ligand>
        <name>S-adenosyl-L-methionine</name>
        <dbReference type="ChEBI" id="CHEBI:59789"/>
    </ligand>
</feature>
<dbReference type="InterPro" id="IPR024915">
    <property type="entry name" value="23S_rRNA_MeTrfase_RlmB"/>
</dbReference>
<evidence type="ECO:0000313" key="8">
    <source>
        <dbReference type="EMBL" id="AFP85532.1"/>
    </source>
</evidence>
<keyword evidence="5 6" id="KW-0949">S-adenosyl-L-methionine</keyword>
<dbReference type="RefSeq" id="WP_014888829.1">
    <property type="nucleotide sequence ID" value="NC_018420.1"/>
</dbReference>
<dbReference type="EMBL" id="CP003547">
    <property type="protein sequence ID" value="AFP85532.1"/>
    <property type="molecule type" value="Genomic_DNA"/>
</dbReference>
<dbReference type="STRING" id="134287.A35E_00222"/>
<gene>
    <name evidence="6" type="primary">rlmB</name>
    <name evidence="8" type="ORF">A35E_00222</name>
</gene>
<dbReference type="AlphaFoldDB" id="J3TGH1"/>
<name>J3TGH1_9ENTR</name>
<dbReference type="Pfam" id="PF00588">
    <property type="entry name" value="SpoU_methylase"/>
    <property type="match status" value="1"/>
</dbReference>
<dbReference type="PANTHER" id="PTHR46429">
    <property type="entry name" value="23S RRNA (GUANOSINE-2'-O-)-METHYLTRANSFERASE RLMB"/>
    <property type="match status" value="1"/>
</dbReference>
<reference evidence="8 9" key="1">
    <citation type="journal article" date="2012" name="Mol. Biol. Evol.">
        <title>Genome reduction and co-evolution between the primary and secondary bacterial symbionts of psyllids.</title>
        <authorList>
            <person name="Sloan D.B."/>
            <person name="Moran N.A."/>
        </authorList>
    </citation>
    <scope>NUCLEOTIDE SEQUENCE [LARGE SCALE GENOMIC DNA]</scope>
    <source>
        <strain evidence="8">Hcub_S</strain>
    </source>
</reference>
<accession>J3TGH1</accession>
<dbReference type="InterPro" id="IPR029028">
    <property type="entry name" value="Alpha/beta_knot_MTases"/>
</dbReference>
<evidence type="ECO:0000256" key="1">
    <source>
        <dbReference type="ARBA" id="ARBA00022490"/>
    </source>
</evidence>
<evidence type="ECO:0000256" key="2">
    <source>
        <dbReference type="ARBA" id="ARBA00022552"/>
    </source>
</evidence>
<feature type="binding site" evidence="6">
    <location>
        <position position="195"/>
    </location>
    <ligand>
        <name>S-adenosyl-L-methionine</name>
        <dbReference type="ChEBI" id="CHEBI:59789"/>
    </ligand>
</feature>
<dbReference type="GO" id="GO:0003723">
    <property type="term" value="F:RNA binding"/>
    <property type="evidence" value="ECO:0007669"/>
    <property type="project" value="InterPro"/>
</dbReference>
<evidence type="ECO:0000256" key="6">
    <source>
        <dbReference type="HAMAP-Rule" id="MF_01887"/>
    </source>
</evidence>
<dbReference type="SMART" id="SM00967">
    <property type="entry name" value="SpoU_sub_bind"/>
    <property type="match status" value="1"/>
</dbReference>
<dbReference type="Proteomes" id="UP000003937">
    <property type="component" value="Chromosome"/>
</dbReference>
<dbReference type="KEGG" id="sehc:A35E_00222"/>
<comment type="similarity">
    <text evidence="6">Belongs to the class IV-like SAM-binding methyltransferase superfamily. RNA methyltransferase TrmH family. RlmB subfamily.</text>
</comment>
<dbReference type="GO" id="GO:0070039">
    <property type="term" value="F:rRNA (guanosine-2'-O-)-methyltransferase activity"/>
    <property type="evidence" value="ECO:0007669"/>
    <property type="project" value="UniProtKB-UniRule"/>
</dbReference>
<dbReference type="PATRIC" id="fig|134287.3.peg.213"/>
<protein>
    <recommendedName>
        <fullName evidence="6">23S rRNA (guanosine-2'-O-)-methyltransferase RlmB</fullName>
        <ecNumber evidence="6">2.1.1.185</ecNumber>
    </recommendedName>
    <alternativeName>
        <fullName evidence="6">23S rRNA (guanosine2251 2'-O)-methyltransferase</fullName>
    </alternativeName>
    <alternativeName>
        <fullName evidence="6">23S rRNA Gm2251 2'-O-methyltransferase</fullName>
    </alternativeName>
</protein>
<dbReference type="GO" id="GO:0005829">
    <property type="term" value="C:cytosol"/>
    <property type="evidence" value="ECO:0007669"/>
    <property type="project" value="TreeGrafter"/>
</dbReference>
<keyword evidence="3 6" id="KW-0489">Methyltransferase</keyword>
<keyword evidence="2 6" id="KW-0698">rRNA processing</keyword>
<dbReference type="InterPro" id="IPR029064">
    <property type="entry name" value="Ribosomal_eL30-like_sf"/>
</dbReference>
<dbReference type="SUPFAM" id="SSF75217">
    <property type="entry name" value="alpha/beta knot"/>
    <property type="match status" value="1"/>
</dbReference>
<dbReference type="InterPro" id="IPR029026">
    <property type="entry name" value="tRNA_m1G_MTases_N"/>
</dbReference>
<feature type="binding site" evidence="6">
    <location>
        <position position="224"/>
    </location>
    <ligand>
        <name>S-adenosyl-L-methionine</name>
        <dbReference type="ChEBI" id="CHEBI:59789"/>
    </ligand>
</feature>
<comment type="function">
    <text evidence="6">Specifically methylates the ribose of guanosine 2251 in 23S rRNA.</text>
</comment>
<dbReference type="HOGENOM" id="CLU_021322_0_1_6"/>
<dbReference type="CDD" id="cd18103">
    <property type="entry name" value="SpoU-like_RlmB"/>
    <property type="match status" value="1"/>
</dbReference>
<dbReference type="InterPro" id="IPR001537">
    <property type="entry name" value="SpoU_MeTrfase"/>
</dbReference>
<dbReference type="PANTHER" id="PTHR46429:SF1">
    <property type="entry name" value="23S RRNA (GUANOSINE-2'-O-)-METHYLTRANSFERASE RLMB"/>
    <property type="match status" value="1"/>
</dbReference>
<keyword evidence="9" id="KW-1185">Reference proteome</keyword>
<comment type="subunit">
    <text evidence="6">Homodimer.</text>
</comment>
<evidence type="ECO:0000259" key="7">
    <source>
        <dbReference type="SMART" id="SM00967"/>
    </source>
</evidence>
<proteinExistence type="inferred from homology"/>
<dbReference type="NCBIfam" id="TIGR00186">
    <property type="entry name" value="rRNA_methyl_3"/>
    <property type="match status" value="1"/>
</dbReference>
<keyword evidence="1 6" id="KW-0963">Cytoplasm</keyword>
<evidence type="ECO:0000313" key="9">
    <source>
        <dbReference type="Proteomes" id="UP000003937"/>
    </source>
</evidence>
<dbReference type="SUPFAM" id="SSF55315">
    <property type="entry name" value="L30e-like"/>
    <property type="match status" value="1"/>
</dbReference>
<evidence type="ECO:0000256" key="5">
    <source>
        <dbReference type="ARBA" id="ARBA00022691"/>
    </source>
</evidence>
<evidence type="ECO:0000256" key="4">
    <source>
        <dbReference type="ARBA" id="ARBA00022679"/>
    </source>
</evidence>
<feature type="domain" description="RNA 2-O ribose methyltransferase substrate binding" evidence="7">
    <location>
        <begin position="4"/>
        <end position="80"/>
    </location>
</feature>
<keyword evidence="4 6" id="KW-0808">Transferase</keyword>
<dbReference type="Pfam" id="PF08032">
    <property type="entry name" value="SpoU_sub_bind"/>
    <property type="match status" value="1"/>
</dbReference>
<organism evidence="8 9">
    <name type="scientific">secondary endosymbiont of Heteropsylla cubana</name>
    <dbReference type="NCBI Taxonomy" id="134287"/>
    <lineage>
        <taxon>Bacteria</taxon>
        <taxon>Pseudomonadati</taxon>
        <taxon>Pseudomonadota</taxon>
        <taxon>Gammaproteobacteria</taxon>
        <taxon>Enterobacterales</taxon>
        <taxon>Enterobacteriaceae</taxon>
        <taxon>aphid secondary symbionts</taxon>
    </lineage>
</organism>
<comment type="catalytic activity">
    <reaction evidence="6">
        <text>guanosine(2251) in 23S rRNA + S-adenosyl-L-methionine = 2'-O-methylguanosine(2251) in 23S rRNA + S-adenosyl-L-homocysteine + H(+)</text>
        <dbReference type="Rhea" id="RHEA:24140"/>
        <dbReference type="Rhea" id="RHEA-COMP:10239"/>
        <dbReference type="Rhea" id="RHEA-COMP:10241"/>
        <dbReference type="ChEBI" id="CHEBI:15378"/>
        <dbReference type="ChEBI" id="CHEBI:57856"/>
        <dbReference type="ChEBI" id="CHEBI:59789"/>
        <dbReference type="ChEBI" id="CHEBI:74269"/>
        <dbReference type="ChEBI" id="CHEBI:74445"/>
        <dbReference type="EC" id="2.1.1.185"/>
    </reaction>
</comment>
<dbReference type="HAMAP" id="MF_01887">
    <property type="entry name" value="23SrRNA_methyltr_B"/>
    <property type="match status" value="1"/>
</dbReference>
<dbReference type="FunFam" id="3.40.1280.10:FF:000008">
    <property type="entry name" value="Group 3 RNA methyltransferase TrmH"/>
    <property type="match status" value="1"/>
</dbReference>
<evidence type="ECO:0000256" key="3">
    <source>
        <dbReference type="ARBA" id="ARBA00022603"/>
    </source>
</evidence>
<dbReference type="Gene3D" id="3.40.1280.10">
    <property type="match status" value="1"/>
</dbReference>
<dbReference type="InterPro" id="IPR004441">
    <property type="entry name" value="rRNA_MeTrfase_TrmH"/>
</dbReference>
<dbReference type="OrthoDB" id="9785673at2"/>
<dbReference type="EC" id="2.1.1.185" evidence="6"/>